<dbReference type="PANTHER" id="PTHR32468">
    <property type="entry name" value="CATION/H + ANTIPORTER"/>
    <property type="match status" value="1"/>
</dbReference>
<evidence type="ECO:0000256" key="2">
    <source>
        <dbReference type="ARBA" id="ARBA00023065"/>
    </source>
</evidence>
<evidence type="ECO:0000256" key="1">
    <source>
        <dbReference type="ARBA" id="ARBA00022448"/>
    </source>
</evidence>
<evidence type="ECO:0000313" key="5">
    <source>
        <dbReference type="Proteomes" id="UP000310066"/>
    </source>
</evidence>
<sequence length="377" mass="40503">MPTLLAFVLLLGGKPSDTLEKKHPSREKESTDYDALQMMSINKQRPVNVHGVRLVEVTNRTSTVMKVSEADEYSLSDPVLNAFKVLGQLYNLAVSGEVAVVPAVLYADTLVTKAEEESSDLLLLPWSETGSMSESQTVSTESVRNKLASDTYSDFIARALKTAQCPVAVFINKGFTGSLKQKPSTMDRRMSTLSVRSQRDRVTTVTNTGRSHHIFLPFFGGADGRLAVRLALQVAEHPEVTATIVHFRGRNDSIGSDAGSVVAEQIIVTPKKAQTPPIHHDDDAAFFASVQRSLPVELETRVVFDGAATAAPLSHAIALAQEELGQDPKNGGDLVLLGRHSTLVDNAATGKGCLGVATEMVLESGIKASVLVVQARS</sequence>
<keyword evidence="1" id="KW-0813">Transport</keyword>
<dbReference type="AlphaFoldDB" id="A0A4U0UM54"/>
<dbReference type="STRING" id="329885.A0A4U0UM54"/>
<dbReference type="Proteomes" id="UP000310066">
    <property type="component" value="Unassembled WGS sequence"/>
</dbReference>
<feature type="chain" id="PRO_5021020872" evidence="3">
    <location>
        <begin position="19"/>
        <end position="377"/>
    </location>
</feature>
<dbReference type="GO" id="GO:0006811">
    <property type="term" value="P:monoatomic ion transport"/>
    <property type="evidence" value="ECO:0007669"/>
    <property type="project" value="UniProtKB-KW"/>
</dbReference>
<dbReference type="OrthoDB" id="2687058at2759"/>
<feature type="signal peptide" evidence="3">
    <location>
        <begin position="1"/>
        <end position="18"/>
    </location>
</feature>
<name>A0A4U0UM54_9PEZI</name>
<dbReference type="EMBL" id="NAJP01000064">
    <property type="protein sequence ID" value="TKA35996.1"/>
    <property type="molecule type" value="Genomic_DNA"/>
</dbReference>
<evidence type="ECO:0000256" key="3">
    <source>
        <dbReference type="SAM" id="SignalP"/>
    </source>
</evidence>
<accession>A0A4U0UM54</accession>
<proteinExistence type="predicted"/>
<keyword evidence="3" id="KW-0732">Signal</keyword>
<dbReference type="PANTHER" id="PTHR32468:SF0">
    <property type="entry name" value="K(+)_H(+) ANTIPORTER 1"/>
    <property type="match status" value="1"/>
</dbReference>
<keyword evidence="2" id="KW-0406">Ion transport</keyword>
<dbReference type="InterPro" id="IPR050794">
    <property type="entry name" value="CPA2_transporter"/>
</dbReference>
<evidence type="ECO:0000313" key="4">
    <source>
        <dbReference type="EMBL" id="TKA35996.1"/>
    </source>
</evidence>
<comment type="caution">
    <text evidence="4">The sequence shown here is derived from an EMBL/GenBank/DDBJ whole genome shotgun (WGS) entry which is preliminary data.</text>
</comment>
<reference evidence="4 5" key="1">
    <citation type="submission" date="2017-03" db="EMBL/GenBank/DDBJ databases">
        <title>Genomes of endolithic fungi from Antarctica.</title>
        <authorList>
            <person name="Coleine C."/>
            <person name="Masonjones S."/>
            <person name="Stajich J.E."/>
        </authorList>
    </citation>
    <scope>NUCLEOTIDE SEQUENCE [LARGE SCALE GENOMIC DNA]</scope>
    <source>
        <strain evidence="4 5">CCFEE 5311</strain>
    </source>
</reference>
<gene>
    <name evidence="4" type="ORF">B0A54_12220</name>
</gene>
<organism evidence="4 5">
    <name type="scientific">Friedmanniomyces endolithicus</name>
    <dbReference type="NCBI Taxonomy" id="329885"/>
    <lineage>
        <taxon>Eukaryota</taxon>
        <taxon>Fungi</taxon>
        <taxon>Dikarya</taxon>
        <taxon>Ascomycota</taxon>
        <taxon>Pezizomycotina</taxon>
        <taxon>Dothideomycetes</taxon>
        <taxon>Dothideomycetidae</taxon>
        <taxon>Mycosphaerellales</taxon>
        <taxon>Teratosphaeriaceae</taxon>
        <taxon>Friedmanniomyces</taxon>
    </lineage>
</organism>
<protein>
    <submittedName>
        <fullName evidence="4">Uncharacterized protein</fullName>
    </submittedName>
</protein>